<comment type="caution">
    <text evidence="11">The sequence shown here is derived from an EMBL/GenBank/DDBJ whole genome shotgun (WGS) entry which is preliminary data.</text>
</comment>
<feature type="region of interest" description="Disordered" evidence="7">
    <location>
        <begin position="1"/>
        <end position="86"/>
    </location>
</feature>
<evidence type="ECO:0000256" key="4">
    <source>
        <dbReference type="ARBA" id="ARBA00022989"/>
    </source>
</evidence>
<dbReference type="Pfam" id="PF02706">
    <property type="entry name" value="Wzz"/>
    <property type="match status" value="1"/>
</dbReference>
<evidence type="ECO:0000313" key="11">
    <source>
        <dbReference type="EMBL" id="MBE1504474.1"/>
    </source>
</evidence>
<protein>
    <submittedName>
        <fullName evidence="11">Uncharacterized protein involved in exopolysaccharide biosynthesis</fullName>
    </submittedName>
</protein>
<dbReference type="PANTHER" id="PTHR32309">
    <property type="entry name" value="TYROSINE-PROTEIN KINASE"/>
    <property type="match status" value="1"/>
</dbReference>
<sequence>MNQYDGNRVSRLPAWRSYESSQPAPEGTRARSPIIRPTDFVPPPPAPEPGPPPVRPTVSESRAAPPPRRDIPAVPEPSPAPEPVVEQAPDVAGPLLDIRSAVAAVWSRRLIIAGLCLVGAAAGAVIAPRIPQKFTAVAALYFDPRQIGLADSGSQNAAPSPEMISTLIDSQVQLLTSGNVLRRVADAMKLDQDPEFTGGRTDGAAIIGTLQKALLITRENNTYVVSLAATTRDPEKSAKLANQVVTSFMQEESSASSGLYETTSSALDGRLDDLRGKVQEAEQAVETFRADNDMAATEGNLISDQRLSSLNTLLVTAQEKTIQAKARADAAANLRVEDVVAGSQTDGATGTSPLVSLRQQYAAQAAIVGSLQSQMGSRHPRLQAARSSLDSIGVEIKGELQRVATSARAEYEQAKKAEDDIAKELAVQKALQATTSDKQVQLNELQRKATAARELYESVLKRSGETSEEQNLSQSNIRVVSPAEVPVKADGPSKKVIMVAGMIGGLLAGFAVGAGFAILAGLFSHPIIRSYFRKPARASA</sequence>
<dbReference type="PANTHER" id="PTHR32309:SF13">
    <property type="entry name" value="FERRIC ENTEROBACTIN TRANSPORT PROTEIN FEPE"/>
    <property type="match status" value="1"/>
</dbReference>
<keyword evidence="3 8" id="KW-0812">Transmembrane</keyword>
<keyword evidence="5 8" id="KW-0472">Membrane</keyword>
<keyword evidence="12" id="KW-1185">Reference proteome</keyword>
<dbReference type="InterPro" id="IPR003856">
    <property type="entry name" value="LPS_length_determ_N"/>
</dbReference>
<reference evidence="11 12" key="1">
    <citation type="submission" date="2020-10" db="EMBL/GenBank/DDBJ databases">
        <title>Sequencing the genomes of 1000 actinobacteria strains.</title>
        <authorList>
            <person name="Klenk H.-P."/>
        </authorList>
    </citation>
    <scope>NUCLEOTIDE SEQUENCE [LARGE SCALE GENOMIC DNA]</scope>
    <source>
        <strain evidence="11 12">DSM 7307</strain>
    </source>
</reference>
<feature type="transmembrane region" description="Helical" evidence="8">
    <location>
        <begin position="496"/>
        <end position="523"/>
    </location>
</feature>
<keyword evidence="4 8" id="KW-1133">Transmembrane helix</keyword>
<evidence type="ECO:0000256" key="1">
    <source>
        <dbReference type="ARBA" id="ARBA00004651"/>
    </source>
</evidence>
<proteinExistence type="predicted"/>
<evidence type="ECO:0000256" key="5">
    <source>
        <dbReference type="ARBA" id="ARBA00023136"/>
    </source>
</evidence>
<dbReference type="EMBL" id="JADBEC010000001">
    <property type="protein sequence ID" value="MBE1504474.1"/>
    <property type="molecule type" value="Genomic_DNA"/>
</dbReference>
<evidence type="ECO:0000313" key="12">
    <source>
        <dbReference type="Proteomes" id="UP000620262"/>
    </source>
</evidence>
<evidence type="ECO:0000256" key="3">
    <source>
        <dbReference type="ARBA" id="ARBA00022692"/>
    </source>
</evidence>
<keyword evidence="6" id="KW-0175">Coiled coil</keyword>
<dbReference type="RefSeq" id="WP_192728499.1">
    <property type="nucleotide sequence ID" value="NZ_BAAAVL010000001.1"/>
</dbReference>
<dbReference type="Proteomes" id="UP000620262">
    <property type="component" value="Unassembled WGS sequence"/>
</dbReference>
<accession>A0ABR9IMR6</accession>
<feature type="domain" description="Tyrosine-protein kinase G-rich" evidence="10">
    <location>
        <begin position="439"/>
        <end position="512"/>
    </location>
</feature>
<organism evidence="11 12">
    <name type="scientific">Rhizobium viscosum</name>
    <name type="common">Arthrobacter viscosus</name>
    <dbReference type="NCBI Taxonomy" id="1673"/>
    <lineage>
        <taxon>Bacteria</taxon>
        <taxon>Pseudomonadati</taxon>
        <taxon>Pseudomonadota</taxon>
        <taxon>Alphaproteobacteria</taxon>
        <taxon>Hyphomicrobiales</taxon>
        <taxon>Rhizobiaceae</taxon>
        <taxon>Rhizobium/Agrobacterium group</taxon>
        <taxon>Rhizobium</taxon>
    </lineage>
</organism>
<dbReference type="Pfam" id="PF13807">
    <property type="entry name" value="GNVR"/>
    <property type="match status" value="1"/>
</dbReference>
<feature type="coiled-coil region" evidence="6">
    <location>
        <begin position="264"/>
        <end position="298"/>
    </location>
</feature>
<evidence type="ECO:0000256" key="8">
    <source>
        <dbReference type="SAM" id="Phobius"/>
    </source>
</evidence>
<dbReference type="InterPro" id="IPR032807">
    <property type="entry name" value="GNVR"/>
</dbReference>
<evidence type="ECO:0000259" key="9">
    <source>
        <dbReference type="Pfam" id="PF02706"/>
    </source>
</evidence>
<evidence type="ECO:0000259" key="10">
    <source>
        <dbReference type="Pfam" id="PF13807"/>
    </source>
</evidence>
<evidence type="ECO:0000256" key="2">
    <source>
        <dbReference type="ARBA" id="ARBA00022475"/>
    </source>
</evidence>
<keyword evidence="2" id="KW-1003">Cell membrane</keyword>
<dbReference type="InterPro" id="IPR050445">
    <property type="entry name" value="Bact_polysacc_biosynth/exp"/>
</dbReference>
<feature type="compositionally biased region" description="Pro residues" evidence="7">
    <location>
        <begin position="40"/>
        <end position="55"/>
    </location>
</feature>
<comment type="subcellular location">
    <subcellularLocation>
        <location evidence="1">Cell membrane</location>
        <topology evidence="1">Multi-pass membrane protein</topology>
    </subcellularLocation>
</comment>
<evidence type="ECO:0000256" key="6">
    <source>
        <dbReference type="SAM" id="Coils"/>
    </source>
</evidence>
<name>A0ABR9IMR6_RHIVS</name>
<gene>
    <name evidence="11" type="ORF">H4W29_001655</name>
</gene>
<feature type="domain" description="Polysaccharide chain length determinant N-terminal" evidence="9">
    <location>
        <begin position="96"/>
        <end position="187"/>
    </location>
</feature>
<evidence type="ECO:0000256" key="7">
    <source>
        <dbReference type="SAM" id="MobiDB-lite"/>
    </source>
</evidence>